<comment type="similarity">
    <text evidence="1 6">Belongs to the peptidase S10 family.</text>
</comment>
<name>A0A3P6TYD0_LITSI</name>
<dbReference type="GO" id="GO:0031647">
    <property type="term" value="P:regulation of protein stability"/>
    <property type="evidence" value="ECO:0007669"/>
    <property type="project" value="UniProtKB-ARBA"/>
</dbReference>
<feature type="repeat" description="WD" evidence="5">
    <location>
        <begin position="833"/>
        <end position="865"/>
    </location>
</feature>
<proteinExistence type="inferred from homology"/>
<evidence type="ECO:0000256" key="2">
    <source>
        <dbReference type="ARBA" id="ARBA00022645"/>
    </source>
</evidence>
<keyword evidence="4 6" id="KW-0378">Hydrolase</keyword>
<dbReference type="EC" id="3.4.16.-" evidence="6"/>
<gene>
    <name evidence="8" type="ORF">NLS_LOCUS6440</name>
</gene>
<dbReference type="OrthoDB" id="735686at2759"/>
<dbReference type="GO" id="GO:0006508">
    <property type="term" value="P:proteolysis"/>
    <property type="evidence" value="ECO:0007669"/>
    <property type="project" value="UniProtKB-KW"/>
</dbReference>
<keyword evidence="6" id="KW-0732">Signal</keyword>
<dbReference type="GO" id="GO:0004185">
    <property type="term" value="F:serine-type carboxypeptidase activity"/>
    <property type="evidence" value="ECO:0007669"/>
    <property type="project" value="UniProtKB-UniRule"/>
</dbReference>
<dbReference type="InterPro" id="IPR036322">
    <property type="entry name" value="WD40_repeat_dom_sf"/>
</dbReference>
<dbReference type="PANTHER" id="PTHR11802">
    <property type="entry name" value="SERINE PROTEASE FAMILY S10 SERINE CARBOXYPEPTIDASE"/>
    <property type="match status" value="1"/>
</dbReference>
<sequence>MWYAAALILLACAVRAEKITELPGSEHMEINFKHYSGYFQVSDSHYLHYWFVESQNNATTDPLIFWFNGGPGCSSLDGLLNEMGPYVISDDGRTLRHNPYSWSQMSSIVYIESPAGVGYSYSTNGDIKTDDRKTAEENYAAIKAFFAAFPDFRNHAVYIMGESYGGIYVPTLTVLVIDGHSEFPINLKGIALGNGYVSEALNVDTSVIFAYSHGLVDEKTWNTLQDKCCHGCIDTCELTNITSSLNPYDLYRDCNSNAELNKARIRAMKFGLAASPSSLFRNNEPLLKQKSVESVFGYFRQITSLAGDVPCLNDSALIHYMNDAKVRRALHIPENLLRWDVCNEQITMNYDKVYNDMAPFIKKIIGAGVRVLLYYGDTDMACNFIMGQQFSASLNLPVLLMNLTKKRGKEPWRFNSQIAGFKTVYKGLTFLTVRGAGHMAPQWRAPQMQYVHRKSKHLQRISSTPFDLKAHNSIVAQNGKISTRHNENIHGSSLSPRYFLWHNIMGKSARPGLLKCDLQRHVIEKRMKHLRISWRQQIPFTSSLASGVHSMDVDPVDNRYLLCGAARGEISIVDLERPLPNDERNRVEHTVTPCQSACLHASMITCCQWYPQDTSTFVSADKVGKVNLWDANKAQVVDEYFLNQEITEMHWCNAFVRNPLIAVANLTSNIVLIDPRTGNSSHNLRWPNERVSSVRWSLENGNILTSGSVSGKIVVWDVRSSKSQLMTVSPSKRFSCHYKDSGVECISGLRFSKDGLYLVSLSLNHTFTVWRAHTMEIINHVWLPQEYSTKIAPSIRFDICSDDGVLRTCTPVGDEVLILTLDRQDHENFRVLLVGHFQRVNACIYHQKYNQVISSGNDRMIHIWSPDMDEQLPDQQLERVSNLQEDHWSDEEGMPGPSYV</sequence>
<dbReference type="SUPFAM" id="SSF50978">
    <property type="entry name" value="WD40 repeat-like"/>
    <property type="match status" value="1"/>
</dbReference>
<dbReference type="EMBL" id="UYRX01000567">
    <property type="protein sequence ID" value="VDK83960.1"/>
    <property type="molecule type" value="Genomic_DNA"/>
</dbReference>
<evidence type="ECO:0000256" key="5">
    <source>
        <dbReference type="PROSITE-ProRule" id="PRU00221"/>
    </source>
</evidence>
<dbReference type="Proteomes" id="UP000277928">
    <property type="component" value="Unassembled WGS sequence"/>
</dbReference>
<feature type="repeat" description="WD" evidence="5">
    <location>
        <begin position="684"/>
        <end position="726"/>
    </location>
</feature>
<evidence type="ECO:0000313" key="9">
    <source>
        <dbReference type="Proteomes" id="UP000277928"/>
    </source>
</evidence>
<evidence type="ECO:0000256" key="7">
    <source>
        <dbReference type="SAM" id="MobiDB-lite"/>
    </source>
</evidence>
<keyword evidence="5" id="KW-0853">WD repeat</keyword>
<accession>A0A3P6TYD0</accession>
<dbReference type="InterPro" id="IPR015943">
    <property type="entry name" value="WD40/YVTN_repeat-like_dom_sf"/>
</dbReference>
<dbReference type="SUPFAM" id="SSF53474">
    <property type="entry name" value="alpha/beta-Hydrolases"/>
    <property type="match status" value="1"/>
</dbReference>
<organism evidence="8 9">
    <name type="scientific">Litomosoides sigmodontis</name>
    <name type="common">Filarial nematode worm</name>
    <dbReference type="NCBI Taxonomy" id="42156"/>
    <lineage>
        <taxon>Eukaryota</taxon>
        <taxon>Metazoa</taxon>
        <taxon>Ecdysozoa</taxon>
        <taxon>Nematoda</taxon>
        <taxon>Chromadorea</taxon>
        <taxon>Rhabditida</taxon>
        <taxon>Spirurina</taxon>
        <taxon>Spiruromorpha</taxon>
        <taxon>Filarioidea</taxon>
        <taxon>Onchocercidae</taxon>
        <taxon>Litomosoides</taxon>
    </lineage>
</organism>
<dbReference type="GO" id="GO:1904715">
    <property type="term" value="P:negative regulation of chaperone-mediated autophagy"/>
    <property type="evidence" value="ECO:0007669"/>
    <property type="project" value="UniProtKB-ARBA"/>
</dbReference>
<keyword evidence="2 6" id="KW-0121">Carboxypeptidase</keyword>
<dbReference type="PRINTS" id="PR00724">
    <property type="entry name" value="CRBOXYPTASEC"/>
</dbReference>
<dbReference type="FunFam" id="3.40.50.1820:FF:000335">
    <property type="entry name" value="Carboxypeptidase"/>
    <property type="match status" value="1"/>
</dbReference>
<evidence type="ECO:0000256" key="3">
    <source>
        <dbReference type="ARBA" id="ARBA00022670"/>
    </source>
</evidence>
<feature type="chain" id="PRO_5017847474" description="Carboxypeptidase" evidence="6">
    <location>
        <begin position="17"/>
        <end position="900"/>
    </location>
</feature>
<protein>
    <recommendedName>
        <fullName evidence="6">Carboxypeptidase</fullName>
        <ecNumber evidence="6">3.4.16.-</ecNumber>
    </recommendedName>
</protein>
<dbReference type="PROSITE" id="PS00131">
    <property type="entry name" value="CARBOXYPEPT_SER_SER"/>
    <property type="match status" value="1"/>
</dbReference>
<dbReference type="PROSITE" id="PS50082">
    <property type="entry name" value="WD_REPEATS_2"/>
    <property type="match status" value="2"/>
</dbReference>
<dbReference type="SMART" id="SM00320">
    <property type="entry name" value="WD40"/>
    <property type="match status" value="5"/>
</dbReference>
<dbReference type="AlphaFoldDB" id="A0A3P6TYD0"/>
<dbReference type="InterPro" id="IPR018202">
    <property type="entry name" value="Ser_caboxypep_ser_AS"/>
</dbReference>
<keyword evidence="3 6" id="KW-0645">Protease</keyword>
<dbReference type="STRING" id="42156.A0A3P6TYD0"/>
<feature type="region of interest" description="Disordered" evidence="7">
    <location>
        <begin position="881"/>
        <end position="900"/>
    </location>
</feature>
<evidence type="ECO:0000256" key="1">
    <source>
        <dbReference type="ARBA" id="ARBA00009431"/>
    </source>
</evidence>
<dbReference type="InterPro" id="IPR029058">
    <property type="entry name" value="AB_hydrolase_fold"/>
</dbReference>
<dbReference type="Gene3D" id="2.130.10.10">
    <property type="entry name" value="YVTN repeat-like/Quinoprotein amine dehydrogenase"/>
    <property type="match status" value="1"/>
</dbReference>
<dbReference type="Pfam" id="PF00450">
    <property type="entry name" value="Peptidase_S10"/>
    <property type="match status" value="1"/>
</dbReference>
<dbReference type="Gene3D" id="3.40.50.1820">
    <property type="entry name" value="alpha/beta hydrolase"/>
    <property type="match status" value="1"/>
</dbReference>
<keyword evidence="9" id="KW-1185">Reference proteome</keyword>
<evidence type="ECO:0000256" key="4">
    <source>
        <dbReference type="ARBA" id="ARBA00022801"/>
    </source>
</evidence>
<dbReference type="Pfam" id="PF00400">
    <property type="entry name" value="WD40"/>
    <property type="match status" value="3"/>
</dbReference>
<dbReference type="PANTHER" id="PTHR11802:SF418">
    <property type="entry name" value="SERINE CARBOXYPEPTIDASE CTSA-1.1"/>
    <property type="match status" value="1"/>
</dbReference>
<dbReference type="InterPro" id="IPR001563">
    <property type="entry name" value="Peptidase_S10"/>
</dbReference>
<evidence type="ECO:0000313" key="8">
    <source>
        <dbReference type="EMBL" id="VDK83960.1"/>
    </source>
</evidence>
<reference evidence="8 9" key="1">
    <citation type="submission" date="2018-08" db="EMBL/GenBank/DDBJ databases">
        <authorList>
            <person name="Laetsch R D."/>
            <person name="Stevens L."/>
            <person name="Kumar S."/>
            <person name="Blaxter L. M."/>
        </authorList>
    </citation>
    <scope>NUCLEOTIDE SEQUENCE [LARGE SCALE GENOMIC DNA]</scope>
</reference>
<feature type="signal peptide" evidence="6">
    <location>
        <begin position="1"/>
        <end position="16"/>
    </location>
</feature>
<evidence type="ECO:0000256" key="6">
    <source>
        <dbReference type="RuleBase" id="RU361156"/>
    </source>
</evidence>
<dbReference type="InterPro" id="IPR001680">
    <property type="entry name" value="WD40_rpt"/>
</dbReference>